<protein>
    <submittedName>
        <fullName evidence="13">TonB-linked outer membrane protein, SusC/RagA family</fullName>
    </submittedName>
</protein>
<dbReference type="InterPro" id="IPR039426">
    <property type="entry name" value="TonB-dep_rcpt-like"/>
</dbReference>
<evidence type="ECO:0000313" key="14">
    <source>
        <dbReference type="Proteomes" id="UP000198820"/>
    </source>
</evidence>
<dbReference type="EMBL" id="FNQF01000007">
    <property type="protein sequence ID" value="SEA54433.1"/>
    <property type="molecule type" value="Genomic_DNA"/>
</dbReference>
<keyword evidence="5 9" id="KW-0798">TonB box</keyword>
<dbReference type="InterPro" id="IPR036942">
    <property type="entry name" value="Beta-barrel_TonB_sf"/>
</dbReference>
<comment type="subcellular location">
    <subcellularLocation>
        <location evidence="1 8">Cell outer membrane</location>
        <topology evidence="1 8">Multi-pass membrane protein</topology>
    </subcellularLocation>
</comment>
<reference evidence="13 14" key="1">
    <citation type="submission" date="2016-10" db="EMBL/GenBank/DDBJ databases">
        <authorList>
            <person name="de Groot N.N."/>
        </authorList>
    </citation>
    <scope>NUCLEOTIDE SEQUENCE [LARGE SCALE GENOMIC DNA]</scope>
    <source>
        <strain evidence="13 14">DSM 23581</strain>
    </source>
</reference>
<evidence type="ECO:0000256" key="3">
    <source>
        <dbReference type="ARBA" id="ARBA00022452"/>
    </source>
</evidence>
<evidence type="ECO:0000256" key="6">
    <source>
        <dbReference type="ARBA" id="ARBA00023136"/>
    </source>
</evidence>
<dbReference type="Gene3D" id="2.40.170.20">
    <property type="entry name" value="TonB-dependent receptor, beta-barrel domain"/>
    <property type="match status" value="1"/>
</dbReference>
<dbReference type="STRING" id="908615.SAMN05421540_10714"/>
<dbReference type="Gene3D" id="2.170.130.10">
    <property type="entry name" value="TonB-dependent receptor, plug domain"/>
    <property type="match status" value="1"/>
</dbReference>
<keyword evidence="2 8" id="KW-0813">Transport</keyword>
<dbReference type="InterPro" id="IPR012910">
    <property type="entry name" value="Plug_dom"/>
</dbReference>
<evidence type="ECO:0000259" key="11">
    <source>
        <dbReference type="Pfam" id="PF00593"/>
    </source>
</evidence>
<dbReference type="Pfam" id="PF13715">
    <property type="entry name" value="CarbopepD_reg_2"/>
    <property type="match status" value="1"/>
</dbReference>
<dbReference type="Proteomes" id="UP000198820">
    <property type="component" value="Unassembled WGS sequence"/>
</dbReference>
<keyword evidence="7 8" id="KW-0998">Cell outer membrane</keyword>
<evidence type="ECO:0000256" key="8">
    <source>
        <dbReference type="PROSITE-ProRule" id="PRU01360"/>
    </source>
</evidence>
<feature type="domain" description="TonB-dependent receptor-like beta-barrel" evidence="11">
    <location>
        <begin position="426"/>
        <end position="960"/>
    </location>
</feature>
<dbReference type="InterPro" id="IPR023996">
    <property type="entry name" value="TonB-dep_OMP_SusC/RagA"/>
</dbReference>
<dbReference type="PANTHER" id="PTHR30069:SF28">
    <property type="entry name" value="TONB-DEPENDENT RECEPTOR YNCD-RELATED"/>
    <property type="match status" value="1"/>
</dbReference>
<dbReference type="InterPro" id="IPR023997">
    <property type="entry name" value="TonB-dep_OMP_SusC/RagA_CS"/>
</dbReference>
<evidence type="ECO:0000313" key="13">
    <source>
        <dbReference type="EMBL" id="SEA54433.1"/>
    </source>
</evidence>
<accession>A0A1H4C2A8</accession>
<dbReference type="SUPFAM" id="SSF49464">
    <property type="entry name" value="Carboxypeptidase regulatory domain-like"/>
    <property type="match status" value="1"/>
</dbReference>
<comment type="similarity">
    <text evidence="8 9">Belongs to the TonB-dependent receptor family.</text>
</comment>
<keyword evidence="4 8" id="KW-0812">Transmembrane</keyword>
<keyword evidence="14" id="KW-1185">Reference proteome</keyword>
<organism evidence="13 14">
    <name type="scientific">Psychroflexus halocasei</name>
    <dbReference type="NCBI Taxonomy" id="908615"/>
    <lineage>
        <taxon>Bacteria</taxon>
        <taxon>Pseudomonadati</taxon>
        <taxon>Bacteroidota</taxon>
        <taxon>Flavobacteriia</taxon>
        <taxon>Flavobacteriales</taxon>
        <taxon>Flavobacteriaceae</taxon>
        <taxon>Psychroflexus</taxon>
    </lineage>
</organism>
<dbReference type="SUPFAM" id="SSF56935">
    <property type="entry name" value="Porins"/>
    <property type="match status" value="1"/>
</dbReference>
<dbReference type="PROSITE" id="PS52016">
    <property type="entry name" value="TONB_DEPENDENT_REC_3"/>
    <property type="match status" value="1"/>
</dbReference>
<dbReference type="NCBIfam" id="TIGR04056">
    <property type="entry name" value="OMP_RagA_SusC"/>
    <property type="match status" value="1"/>
</dbReference>
<dbReference type="PANTHER" id="PTHR30069">
    <property type="entry name" value="TONB-DEPENDENT OUTER MEMBRANE RECEPTOR"/>
    <property type="match status" value="1"/>
</dbReference>
<dbReference type="RefSeq" id="WP_093244386.1">
    <property type="nucleotide sequence ID" value="NZ_FNQF01000007.1"/>
</dbReference>
<keyword evidence="6 8" id="KW-0472">Membrane</keyword>
<gene>
    <name evidence="13" type="ORF">SAMN05421540_10714</name>
</gene>
<dbReference type="Gene3D" id="2.60.40.1120">
    <property type="entry name" value="Carboxypeptidase-like, regulatory domain"/>
    <property type="match status" value="1"/>
</dbReference>
<dbReference type="Pfam" id="PF00593">
    <property type="entry name" value="TonB_dep_Rec_b-barrel"/>
    <property type="match status" value="1"/>
</dbReference>
<keyword evidence="10" id="KW-0732">Signal</keyword>
<dbReference type="InterPro" id="IPR037066">
    <property type="entry name" value="Plug_dom_sf"/>
</dbReference>
<evidence type="ECO:0000256" key="9">
    <source>
        <dbReference type="RuleBase" id="RU003357"/>
    </source>
</evidence>
<proteinExistence type="inferred from homology"/>
<feature type="domain" description="TonB-dependent receptor plug" evidence="12">
    <location>
        <begin position="123"/>
        <end position="250"/>
    </location>
</feature>
<evidence type="ECO:0000256" key="7">
    <source>
        <dbReference type="ARBA" id="ARBA00023237"/>
    </source>
</evidence>
<dbReference type="Pfam" id="PF07715">
    <property type="entry name" value="Plug"/>
    <property type="match status" value="1"/>
</dbReference>
<evidence type="ECO:0000259" key="12">
    <source>
        <dbReference type="Pfam" id="PF07715"/>
    </source>
</evidence>
<feature type="signal peptide" evidence="10">
    <location>
        <begin position="1"/>
        <end position="27"/>
    </location>
</feature>
<dbReference type="GO" id="GO:0044718">
    <property type="term" value="P:siderophore transmembrane transport"/>
    <property type="evidence" value="ECO:0007669"/>
    <property type="project" value="TreeGrafter"/>
</dbReference>
<evidence type="ECO:0000256" key="4">
    <source>
        <dbReference type="ARBA" id="ARBA00022692"/>
    </source>
</evidence>
<dbReference type="AlphaFoldDB" id="A0A1H4C2A8"/>
<dbReference type="GO" id="GO:0009279">
    <property type="term" value="C:cell outer membrane"/>
    <property type="evidence" value="ECO:0007669"/>
    <property type="project" value="UniProtKB-SubCell"/>
</dbReference>
<keyword evidence="3 8" id="KW-1134">Transmembrane beta strand</keyword>
<dbReference type="NCBIfam" id="TIGR04057">
    <property type="entry name" value="SusC_RagA_signa"/>
    <property type="match status" value="1"/>
</dbReference>
<evidence type="ECO:0000256" key="1">
    <source>
        <dbReference type="ARBA" id="ARBA00004571"/>
    </source>
</evidence>
<name>A0A1H4C2A8_9FLAO</name>
<sequence length="994" mass="111425">MKYFYTHQCGFGLILLLIFFSTTTAKAQNTYKLSGQVTDTTGQAIPGVHIQRINTTNGATTDFDGNYNIEVTGNDRLSFTYLGYQAQTIAVNNRKLINVQLSPSTEALDEVVINAGYYRVKDRERTGSIEKVTSEDIELQPVTNPIEALQGRMAGVEVVQSTGVPGAAPTIRIRGQSSLRTNFDDNGNLPLYIIDGMPINSSPIDSQIQLFEGAGVDPLNTLDLTNIESIEVLKDADATAIYGSRGANGVVLITTKSGQKNQGIKVSTKLYTGMSRVDNFLNLLNTQQYLKIRKQAFENDGVEPNAYNAFDLVLWDENRYTDWQKELFGKTAELRSASFNISNANETTSYIIGASYQKQGTVFPGDFSYEKKTFNLNLNHQSKDKKFKLNLSANYGLDDNDLFNSSTFVSTALSLAPNAPRLYNDDGSLNWEDSTWSNPLATLQNEGKLSTNNLISNLGLTYRLTPSLSLKSSFGYTHLTSEENIQTPIESYDPDMWDRVTNRSQYSDIRRNSWIVEPQIHYRKTWGQHHFNTIVGATFQENKNTSLTISGRGYIDRNLIGNLEAADQVSIIKDRDLTYKYSAIFARLAYDWKEKYYLNLTGRRDGSSRFGPDKRFANFGAIGAAWIFTEENFFDKHLNWLSFGKIRGSYGTTGNDQIGDYRYLDAYEATPGPDGLYPTQLTNNDFSWETNKKLEAALELSFLNNRIHTEIAWYRNRSSNQLVGYPLPAITGFSKVEANLPATVENKGWELGLSAKVFQKQSFQWNTSLNMTIPSSKLVAFPDIEETAYANTYRVGEALSLDILYEFEGVDPDTGYYTVKDVNEDGSYDYDDRLITKNLGRKFFGGVYNKLNYKNFSLSFLFEFVKQNGRKTSSLPPGRLGNNLKSVTEYGSSSPEDLQAPSQSINAFLAFNRYAYNSDFSITDASFIRLKTLSLGYEISNDFTKNIGLSQFKLFVHAQNLLTITDYEGLDPQSPGSKALPSLQSLTGGLQLTF</sequence>
<evidence type="ECO:0000256" key="2">
    <source>
        <dbReference type="ARBA" id="ARBA00022448"/>
    </source>
</evidence>
<evidence type="ECO:0000256" key="10">
    <source>
        <dbReference type="SAM" id="SignalP"/>
    </source>
</evidence>
<dbReference type="InterPro" id="IPR000531">
    <property type="entry name" value="Beta-barrel_TonB"/>
</dbReference>
<dbReference type="InterPro" id="IPR008969">
    <property type="entry name" value="CarboxyPept-like_regulatory"/>
</dbReference>
<evidence type="ECO:0000256" key="5">
    <source>
        <dbReference type="ARBA" id="ARBA00023077"/>
    </source>
</evidence>
<feature type="chain" id="PRO_5011598710" evidence="10">
    <location>
        <begin position="28"/>
        <end position="994"/>
    </location>
</feature>
<dbReference type="GO" id="GO:0015344">
    <property type="term" value="F:siderophore uptake transmembrane transporter activity"/>
    <property type="evidence" value="ECO:0007669"/>
    <property type="project" value="TreeGrafter"/>
</dbReference>